<organism evidence="3 4">
    <name type="scientific">Cochliobolus sativus</name>
    <name type="common">Common root rot and spot blotch fungus</name>
    <name type="synonym">Bipolaris sorokiniana</name>
    <dbReference type="NCBI Taxonomy" id="45130"/>
    <lineage>
        <taxon>Eukaryota</taxon>
        <taxon>Fungi</taxon>
        <taxon>Dikarya</taxon>
        <taxon>Ascomycota</taxon>
        <taxon>Pezizomycotina</taxon>
        <taxon>Dothideomycetes</taxon>
        <taxon>Pleosporomycetidae</taxon>
        <taxon>Pleosporales</taxon>
        <taxon>Pleosporineae</taxon>
        <taxon>Pleosporaceae</taxon>
        <taxon>Bipolaris</taxon>
    </lineage>
</organism>
<name>A0A8H5ZE33_COCSA</name>
<feature type="domain" description="Nephrocystin 3-like N-terminal" evidence="2">
    <location>
        <begin position="44"/>
        <end position="141"/>
    </location>
</feature>
<evidence type="ECO:0000259" key="2">
    <source>
        <dbReference type="Pfam" id="PF24883"/>
    </source>
</evidence>
<reference evidence="3" key="1">
    <citation type="submission" date="2019-11" db="EMBL/GenBank/DDBJ databases">
        <title>Bipolaris sorokiniana Genome sequencing.</title>
        <authorList>
            <person name="Wang H."/>
        </authorList>
    </citation>
    <scope>NUCLEOTIDE SEQUENCE</scope>
</reference>
<proteinExistence type="predicted"/>
<accession>A0A8H5ZE33</accession>
<evidence type="ECO:0000313" key="4">
    <source>
        <dbReference type="Proteomes" id="UP000624244"/>
    </source>
</evidence>
<dbReference type="AlphaFoldDB" id="A0A8H5ZE33"/>
<dbReference type="InterPro" id="IPR027417">
    <property type="entry name" value="P-loop_NTPase"/>
</dbReference>
<keyword evidence="1" id="KW-0677">Repeat</keyword>
<dbReference type="Gene3D" id="3.40.50.300">
    <property type="entry name" value="P-loop containing nucleotide triphosphate hydrolases"/>
    <property type="match status" value="1"/>
</dbReference>
<comment type="caution">
    <text evidence="3">The sequence shown here is derived from an EMBL/GenBank/DDBJ whole genome shotgun (WGS) entry which is preliminary data.</text>
</comment>
<evidence type="ECO:0000256" key="1">
    <source>
        <dbReference type="ARBA" id="ARBA00022737"/>
    </source>
</evidence>
<sequence>MVQRHWFNATTLVPWTIWGWQDLYSVRTHIWGQEEGTVWISRRSAVIDELLTNHMERDIGVAYIHLDYDDKEAQNLENVFASLLKQVTLCKEKEGIEDVRRLYRACNMGAQRPEIDALVETLGQMSRYFKQVFIVIDALDE</sequence>
<dbReference type="PANTHER" id="PTHR10039:SF15">
    <property type="entry name" value="NACHT DOMAIN-CONTAINING PROTEIN"/>
    <property type="match status" value="1"/>
</dbReference>
<dbReference type="InterPro" id="IPR056884">
    <property type="entry name" value="NPHP3-like_N"/>
</dbReference>
<dbReference type="Pfam" id="PF24883">
    <property type="entry name" value="NPHP3_N"/>
    <property type="match status" value="1"/>
</dbReference>
<dbReference type="EMBL" id="WNKQ01000013">
    <property type="protein sequence ID" value="KAF5847570.1"/>
    <property type="molecule type" value="Genomic_DNA"/>
</dbReference>
<gene>
    <name evidence="3" type="ORF">GGP41_000269</name>
</gene>
<dbReference type="Proteomes" id="UP000624244">
    <property type="component" value="Unassembled WGS sequence"/>
</dbReference>
<protein>
    <recommendedName>
        <fullName evidence="2">Nephrocystin 3-like N-terminal domain-containing protein</fullName>
    </recommendedName>
</protein>
<dbReference type="PANTHER" id="PTHR10039">
    <property type="entry name" value="AMELOGENIN"/>
    <property type="match status" value="1"/>
</dbReference>
<evidence type="ECO:0000313" key="3">
    <source>
        <dbReference type="EMBL" id="KAF5847570.1"/>
    </source>
</evidence>